<evidence type="ECO:0000256" key="3">
    <source>
        <dbReference type="ARBA" id="ARBA00022782"/>
    </source>
</evidence>
<keyword evidence="7" id="KW-1185">Reference proteome</keyword>
<evidence type="ECO:0000313" key="7">
    <source>
        <dbReference type="Proteomes" id="UP000233556"/>
    </source>
</evidence>
<accession>A0A2I0TZR9</accession>
<dbReference type="GO" id="GO:0051781">
    <property type="term" value="P:positive regulation of cell division"/>
    <property type="evidence" value="ECO:0007669"/>
    <property type="project" value="UniProtKB-KW"/>
</dbReference>
<reference evidence="7" key="1">
    <citation type="submission" date="2017-11" db="EMBL/GenBank/DDBJ databases">
        <authorList>
            <person name="Lima N.C."/>
            <person name="Parody-Merino A.M."/>
            <person name="Battley P.F."/>
            <person name="Fidler A.E."/>
            <person name="Prosdocimi F."/>
        </authorList>
    </citation>
    <scope>NUCLEOTIDE SEQUENCE [LARGE SCALE GENOMIC DNA]</scope>
</reference>
<dbReference type="InterPro" id="IPR008996">
    <property type="entry name" value="IL1/FGF"/>
</dbReference>
<dbReference type="Proteomes" id="UP000233556">
    <property type="component" value="Unassembled WGS sequence"/>
</dbReference>
<reference evidence="7" key="2">
    <citation type="submission" date="2017-12" db="EMBL/GenBank/DDBJ databases">
        <title>Genome sequence of the Bar-tailed Godwit (Limosa lapponica baueri).</title>
        <authorList>
            <person name="Lima N.C.B."/>
            <person name="Parody-Merino A.M."/>
            <person name="Battley P.F."/>
            <person name="Fidler A.E."/>
            <person name="Prosdocimi F."/>
        </authorList>
    </citation>
    <scope>NUCLEOTIDE SEQUENCE [LARGE SCALE GENOMIC DNA]</scope>
</reference>
<dbReference type="PRINTS" id="PR00263">
    <property type="entry name" value="HBGFFGF"/>
</dbReference>
<proteinExistence type="inferred from homology"/>
<protein>
    <submittedName>
        <fullName evidence="6">Fibroblast growth factor 2</fullName>
    </submittedName>
</protein>
<keyword evidence="2" id="KW-0217">Developmental protein</keyword>
<evidence type="ECO:0000313" key="6">
    <source>
        <dbReference type="EMBL" id="PKU39320.1"/>
    </source>
</evidence>
<dbReference type="AlphaFoldDB" id="A0A2I0TZR9"/>
<evidence type="ECO:0000256" key="4">
    <source>
        <dbReference type="ARBA" id="ARBA00023246"/>
    </source>
</evidence>
<evidence type="ECO:0000256" key="5">
    <source>
        <dbReference type="SAM" id="SignalP"/>
    </source>
</evidence>
<dbReference type="SUPFAM" id="SSF50353">
    <property type="entry name" value="Cytokine"/>
    <property type="match status" value="1"/>
</dbReference>
<sequence length="232" mass="26517">MSLKMKLRAKIPIPVLLVFRLYLSFVNQVEVNDRYSTTTEQGLQLNYSQYHSFSYAEINRLDSDMRFKNDVFTPSLHLSELTFIISSSTFQERGEDFGRLCSVNAAFVAEEGQEEMRSVFAVGCDCPKVSGQGTASSLMDDLKRMNRVHAVVNYVTFQARTVILGSYYIKLQLQAEERGVVSIKGVSANRFLAMKEDGRLLALNQIFLAVCTSKLENWHEKHFWKSDDKIKK</sequence>
<dbReference type="Pfam" id="PF00167">
    <property type="entry name" value="FGF"/>
    <property type="match status" value="1"/>
</dbReference>
<dbReference type="OrthoDB" id="5987799at2759"/>
<name>A0A2I0TZR9_LIMLA</name>
<feature type="signal peptide" evidence="5">
    <location>
        <begin position="1"/>
        <end position="28"/>
    </location>
</feature>
<dbReference type="GO" id="GO:0008083">
    <property type="term" value="F:growth factor activity"/>
    <property type="evidence" value="ECO:0007669"/>
    <property type="project" value="InterPro"/>
</dbReference>
<keyword evidence="4" id="KW-0497">Mitogen</keyword>
<dbReference type="GO" id="GO:0030154">
    <property type="term" value="P:cell differentiation"/>
    <property type="evidence" value="ECO:0007669"/>
    <property type="project" value="UniProtKB-KW"/>
</dbReference>
<evidence type="ECO:0000256" key="1">
    <source>
        <dbReference type="ARBA" id="ARBA00007936"/>
    </source>
</evidence>
<evidence type="ECO:0000256" key="2">
    <source>
        <dbReference type="ARBA" id="ARBA00022473"/>
    </source>
</evidence>
<dbReference type="InterPro" id="IPR002209">
    <property type="entry name" value="Fibroblast_GF_fam"/>
</dbReference>
<comment type="similarity">
    <text evidence="1">Belongs to the heparin-binding growth factors family.</text>
</comment>
<feature type="chain" id="PRO_5036467720" evidence="5">
    <location>
        <begin position="29"/>
        <end position="232"/>
    </location>
</feature>
<dbReference type="EMBL" id="KZ506515">
    <property type="protein sequence ID" value="PKU39320.1"/>
    <property type="molecule type" value="Genomic_DNA"/>
</dbReference>
<gene>
    <name evidence="6" type="ORF">llap_10364</name>
</gene>
<dbReference type="Gene3D" id="2.80.10.50">
    <property type="match status" value="1"/>
</dbReference>
<keyword evidence="5" id="KW-0732">Signal</keyword>
<keyword evidence="3" id="KW-0221">Differentiation</keyword>
<organism evidence="6 7">
    <name type="scientific">Limosa lapponica baueri</name>
    <dbReference type="NCBI Taxonomy" id="1758121"/>
    <lineage>
        <taxon>Eukaryota</taxon>
        <taxon>Metazoa</taxon>
        <taxon>Chordata</taxon>
        <taxon>Craniata</taxon>
        <taxon>Vertebrata</taxon>
        <taxon>Euteleostomi</taxon>
        <taxon>Archelosauria</taxon>
        <taxon>Archosauria</taxon>
        <taxon>Dinosauria</taxon>
        <taxon>Saurischia</taxon>
        <taxon>Theropoda</taxon>
        <taxon>Coelurosauria</taxon>
        <taxon>Aves</taxon>
        <taxon>Neognathae</taxon>
        <taxon>Neoaves</taxon>
        <taxon>Charadriiformes</taxon>
        <taxon>Scolopacidae</taxon>
        <taxon>Limosa</taxon>
    </lineage>
</organism>